<feature type="domain" description="Calx-beta" evidence="5">
    <location>
        <begin position="178"/>
        <end position="278"/>
    </location>
</feature>
<keyword evidence="7" id="KW-1185">Reference proteome</keyword>
<dbReference type="InterPro" id="IPR003644">
    <property type="entry name" value="Calx_beta"/>
</dbReference>
<dbReference type="PANTHER" id="PTHR11878">
    <property type="entry name" value="SODIUM/CALCIUM EXCHANGER"/>
    <property type="match status" value="1"/>
</dbReference>
<organism evidence="6 7">
    <name type="scientific">Maribacter litopenaei</name>
    <dbReference type="NCBI Taxonomy" id="2976127"/>
    <lineage>
        <taxon>Bacteria</taxon>
        <taxon>Pseudomonadati</taxon>
        <taxon>Bacteroidota</taxon>
        <taxon>Flavobacteriia</taxon>
        <taxon>Flavobacteriales</taxon>
        <taxon>Flavobacteriaceae</taxon>
        <taxon>Maribacter</taxon>
    </lineage>
</organism>
<dbReference type="InterPro" id="IPR051171">
    <property type="entry name" value="CaCA"/>
</dbReference>
<dbReference type="SMART" id="SM00237">
    <property type="entry name" value="Calx_beta"/>
    <property type="match status" value="1"/>
</dbReference>
<dbReference type="Proteomes" id="UP001059209">
    <property type="component" value="Chromosome"/>
</dbReference>
<evidence type="ECO:0000256" key="3">
    <source>
        <dbReference type="ARBA" id="ARBA00022837"/>
    </source>
</evidence>
<dbReference type="EMBL" id="CP104205">
    <property type="protein sequence ID" value="UWX53942.1"/>
    <property type="molecule type" value="Genomic_DNA"/>
</dbReference>
<evidence type="ECO:0000259" key="5">
    <source>
        <dbReference type="SMART" id="SM00237"/>
    </source>
</evidence>
<keyword evidence="3" id="KW-0106">Calcium</keyword>
<keyword evidence="4" id="KW-0406">Ion transport</keyword>
<keyword evidence="2" id="KW-0677">Repeat</keyword>
<dbReference type="Pfam" id="PF03160">
    <property type="entry name" value="Calx-beta"/>
    <property type="match status" value="1"/>
</dbReference>
<evidence type="ECO:0000256" key="2">
    <source>
        <dbReference type="ARBA" id="ARBA00022737"/>
    </source>
</evidence>
<accession>A0ABY5Y6G4</accession>
<dbReference type="PANTHER" id="PTHR11878:SF65">
    <property type="entry name" value="NA_CA-EXCHANGE PROTEIN, ISOFORM G"/>
    <property type="match status" value="1"/>
</dbReference>
<sequence>MILQQPQDVDVTVCETEPPLNVFIVEASGSGTLSYLWEQKLSDSSSWFPLNLTGNTLEIVDNLPYNNGSMFRVTVTSDNGTPGDATDDCSVTSDEVTLTTVSLEFKADIPVNFGVQTDQGGGLPAQGTQVGDKGVYSGPGVTDDGNGLTYTFDPAVAGEGITTITYTYTNANGCSSSATDEILIFPEKALIYINDVTQVEGTGGTTNFVFQVSLSRPSSETLIVDYQTYDNFAISPDDFTAVSGTLTFNPGEASKQFTVDVVPDSEVESDETFLVQIFGRNSEIFGHQNLEEPVPYLMTTLYVR</sequence>
<protein>
    <recommendedName>
        <fullName evidence="5">Calx-beta domain-containing protein</fullName>
    </recommendedName>
</protein>
<reference evidence="6" key="1">
    <citation type="submission" date="2022-09" db="EMBL/GenBank/DDBJ databases">
        <title>Maribacter litopenaei sp. nov., isolated from the intestinal tract of the Pacific White Shrimp, Litopenaeus vannamei.</title>
        <authorList>
            <person name="Kim S.Y."/>
            <person name="Hwang C.Y."/>
        </authorList>
    </citation>
    <scope>NUCLEOTIDE SEQUENCE</scope>
    <source>
        <strain evidence="6">HL-LV01</strain>
    </source>
</reference>
<name>A0ABY5Y6G4_9FLAO</name>
<evidence type="ECO:0000313" key="6">
    <source>
        <dbReference type="EMBL" id="UWX53942.1"/>
    </source>
</evidence>
<proteinExistence type="predicted"/>
<keyword evidence="4" id="KW-0813">Transport</keyword>
<dbReference type="SUPFAM" id="SSF141072">
    <property type="entry name" value="CalX-like"/>
    <property type="match status" value="1"/>
</dbReference>
<evidence type="ECO:0000256" key="4">
    <source>
        <dbReference type="ARBA" id="ARBA00023065"/>
    </source>
</evidence>
<gene>
    <name evidence="6" type="ORF">NYZ99_12635</name>
</gene>
<evidence type="ECO:0000313" key="7">
    <source>
        <dbReference type="Proteomes" id="UP001059209"/>
    </source>
</evidence>
<evidence type="ECO:0000256" key="1">
    <source>
        <dbReference type="ARBA" id="ARBA00022729"/>
    </source>
</evidence>
<dbReference type="Gene3D" id="2.60.40.2030">
    <property type="match status" value="1"/>
</dbReference>
<dbReference type="InterPro" id="IPR038081">
    <property type="entry name" value="CalX-like_sf"/>
</dbReference>
<dbReference type="RefSeq" id="WP_260571502.1">
    <property type="nucleotide sequence ID" value="NZ_CP104205.1"/>
</dbReference>
<keyword evidence="1" id="KW-0732">Signal</keyword>